<keyword evidence="7" id="KW-0698">rRNA processing</keyword>
<dbReference type="EC" id="2.1.1.-" evidence="7"/>
<keyword evidence="3 7" id="KW-0808">Transferase</keyword>
<dbReference type="OrthoDB" id="16079at2759"/>
<dbReference type="PANTHER" id="PTHR11727">
    <property type="entry name" value="DIMETHYLADENOSINE TRANSFERASE"/>
    <property type="match status" value="1"/>
</dbReference>
<proteinExistence type="inferred from homology"/>
<evidence type="ECO:0000313" key="10">
    <source>
        <dbReference type="Proteomes" id="UP000222788"/>
    </source>
</evidence>
<sequence>MLSLIRRPGAYRLCSKNAILTSFPQTSLMSRVLTSRNMATGRPTQKLATHHVRITNEISKWLYESGLYRVTSSKASTKKPPPKVEKNRVHIINEEFVDQIITYLGDSLDRHKGCDLLDINPGVGIWSKALHKVLEPRKHIMMEPDGDFYAEHLKPLTDKPNVEIVHKHGVIWDDVYSTLDMLPEQKPVPRTGPVERNDTLLITMNLGTYPKKKYQSYESVSALILHQIMTSVRARSMFQKYGLVRMLVWTNDEEKRAYIPKNIFSRRRAAIDTEAALEYIHEVVGSDDMSSETRANLIQLRQPTRLMALQLESGRVVAEKMKKAGRVYPKDRQSEITKQLEKNTPEERRKDQEYIDRIISGLIKRREYITEYEKQYPKPEPADMQENDPTNYFLAGDLVKFRSKFFMTLPDNETGLVSKKPQLYGISKPRDAPRRLIDNEEVEALKRLAEVEGTDEMKEDENEEEDIEKEIEQEEEEEGEGEEEVKPKKRSRSKKIVEAKEDPEEEAKPKRRSRSKKAVEAEEDAEEEAKPKRRSRSKKATEVEEDAGEEAKPKRRSRSKKAAEVAEQEEVEAKPAKRRGRKKKAVLEAEETGEEEEPKPKRCSHSKNAVEISMETESNADGSKPAKPKRGRPTRAAVLAKEQERDELLRKLQEEAAKAQVGTKAQPQPQEEQGVQAAEVLDRSVLTVPRSTRYMPAPPSPTAIVKQIFGPNYKGTVRDIREWLARAYNQMWVELREKYRSGEYTMEQYMEGHKLLNDEINLSHINYIATTRLHVDEHHCFNQDEPVLLWDRREYEPLITKPHDVFPDVPMTLLDIQPKSMHPLLRDNVNQACLVFDVLTMAMINSSGEMGKLLDKMWPGAADGCLPNMPEAVNLKRYGIPIEVKGTAITTMTGRRMNQEQYYEMLEAWQKWPFRPTYAQLICHHTEEPPNVPDQE</sequence>
<comment type="similarity">
    <text evidence="7">Belongs to the class I-like SAM-binding methyltransferase superfamily. rRNA adenine N(6)-methyltransferase family.</text>
</comment>
<evidence type="ECO:0000313" key="9">
    <source>
        <dbReference type="EMBL" id="PHH50405.1"/>
    </source>
</evidence>
<dbReference type="GO" id="GO:0008168">
    <property type="term" value="F:methyltransferase activity"/>
    <property type="evidence" value="ECO:0007669"/>
    <property type="project" value="UniProtKB-KW"/>
</dbReference>
<comment type="subcellular location">
    <subcellularLocation>
        <location evidence="1">Mitochondrion</location>
    </subcellularLocation>
</comment>
<reference evidence="9 10" key="1">
    <citation type="journal article" date="2013" name="Fungal Biol.">
        <title>Analysis of microsatellite markers in the genome of the plant pathogen Ceratocystis fimbriata.</title>
        <authorList>
            <person name="Simpson M.C."/>
            <person name="Wilken P.M."/>
            <person name="Coetzee M.P."/>
            <person name="Wingfield M.J."/>
            <person name="Wingfield B.D."/>
        </authorList>
    </citation>
    <scope>NUCLEOTIDE SEQUENCE [LARGE SCALE GENOMIC DNA]</scope>
    <source>
        <strain evidence="9 10">CBS 114723</strain>
    </source>
</reference>
<name>A0A2C5WW33_9PEZI</name>
<keyword evidence="2 7" id="KW-0489">Methyltransferase</keyword>
<dbReference type="InterPro" id="IPR029063">
    <property type="entry name" value="SAM-dependent_MTases_sf"/>
</dbReference>
<dbReference type="GO" id="GO:0005759">
    <property type="term" value="C:mitochondrial matrix"/>
    <property type="evidence" value="ECO:0007669"/>
    <property type="project" value="TreeGrafter"/>
</dbReference>
<dbReference type="Proteomes" id="UP000222788">
    <property type="component" value="Unassembled WGS sequence"/>
</dbReference>
<gene>
    <name evidence="9" type="ORF">CFIMG_005177RA</name>
</gene>
<dbReference type="GO" id="GO:0003723">
    <property type="term" value="F:RNA binding"/>
    <property type="evidence" value="ECO:0007669"/>
    <property type="project" value="UniProtKB-KW"/>
</dbReference>
<evidence type="ECO:0000256" key="2">
    <source>
        <dbReference type="ARBA" id="ARBA00022603"/>
    </source>
</evidence>
<dbReference type="GO" id="GO:0032259">
    <property type="term" value="P:methylation"/>
    <property type="evidence" value="ECO:0007669"/>
    <property type="project" value="UniProtKB-KW"/>
</dbReference>
<keyword evidence="4 7" id="KW-0949">S-adenosyl-L-methionine</keyword>
<keyword evidence="10" id="KW-1185">Reference proteome</keyword>
<evidence type="ECO:0000256" key="1">
    <source>
        <dbReference type="ARBA" id="ARBA00004173"/>
    </source>
</evidence>
<dbReference type="Gene3D" id="1.10.8.100">
    <property type="entry name" value="Ribosomal RNA adenine dimethylase-like, domain 2"/>
    <property type="match status" value="1"/>
</dbReference>
<evidence type="ECO:0000256" key="5">
    <source>
        <dbReference type="ARBA" id="ARBA00022884"/>
    </source>
</evidence>
<accession>A0A2C5WW33</accession>
<dbReference type="GO" id="GO:0006391">
    <property type="term" value="P:transcription initiation at mitochondrial promoter"/>
    <property type="evidence" value="ECO:0007669"/>
    <property type="project" value="TreeGrafter"/>
</dbReference>
<reference evidence="9 10" key="2">
    <citation type="journal article" date="2013" name="IMA Fungus">
        <title>IMA Genome-F 1: Ceratocystis fimbriata: Draft nuclear genome sequence for the plant pathogen, Ceratocystis fimbriata.</title>
        <authorList>
            <person name="Wilken P.M."/>
            <person name="Steenkamp E.T."/>
            <person name="Wingfield M.J."/>
            <person name="de Beer Z.W."/>
            <person name="Wingfield B.D."/>
        </authorList>
    </citation>
    <scope>NUCLEOTIDE SEQUENCE [LARGE SCALE GENOMIC DNA]</scope>
    <source>
        <strain evidence="9 10">CBS 114723</strain>
    </source>
</reference>
<keyword evidence="5" id="KW-0694">RNA-binding</keyword>
<dbReference type="Pfam" id="PF00398">
    <property type="entry name" value="RrnaAD"/>
    <property type="match status" value="1"/>
</dbReference>
<dbReference type="GO" id="GO:0006364">
    <property type="term" value="P:rRNA processing"/>
    <property type="evidence" value="ECO:0007669"/>
    <property type="project" value="UniProtKB-KW"/>
</dbReference>
<dbReference type="InterPro" id="IPR023165">
    <property type="entry name" value="rRNA_Ade_diMease-like_C"/>
</dbReference>
<dbReference type="EMBL" id="APWK03000132">
    <property type="protein sequence ID" value="PHH50405.1"/>
    <property type="molecule type" value="Genomic_DNA"/>
</dbReference>
<dbReference type="PANTHER" id="PTHR11727:SF17">
    <property type="entry name" value="DIMETHYLADENOSINE TRANSFERASE 1, MITOCHONDRIAL"/>
    <property type="match status" value="1"/>
</dbReference>
<comment type="caution">
    <text evidence="9">The sequence shown here is derived from an EMBL/GenBank/DDBJ whole genome shotgun (WGS) entry which is preliminary data.</text>
</comment>
<comment type="function">
    <text evidence="6">Mitochondrial transcription factor that confers selective promoter recognition on the core subunit of the yeast mitochondrial RNA polymerase. Interacts with DNA in a non-specific manner.</text>
</comment>
<feature type="compositionally biased region" description="Acidic residues" evidence="8">
    <location>
        <begin position="588"/>
        <end position="597"/>
    </location>
</feature>
<evidence type="ECO:0000256" key="6">
    <source>
        <dbReference type="ARBA" id="ARBA00024915"/>
    </source>
</evidence>
<dbReference type="SUPFAM" id="SSF53335">
    <property type="entry name" value="S-adenosyl-L-methionine-dependent methyltransferases"/>
    <property type="match status" value="1"/>
</dbReference>
<dbReference type="GO" id="GO:0034245">
    <property type="term" value="C:mitochondrial DNA-directed RNA polymerase complex"/>
    <property type="evidence" value="ECO:0007669"/>
    <property type="project" value="TreeGrafter"/>
</dbReference>
<dbReference type="AlphaFoldDB" id="A0A2C5WW33"/>
<feature type="compositionally biased region" description="Acidic residues" evidence="8">
    <location>
        <begin position="452"/>
        <end position="483"/>
    </location>
</feature>
<evidence type="ECO:0000256" key="8">
    <source>
        <dbReference type="SAM" id="MobiDB-lite"/>
    </source>
</evidence>
<organism evidence="9 10">
    <name type="scientific">Ceratocystis fimbriata CBS 114723</name>
    <dbReference type="NCBI Taxonomy" id="1035309"/>
    <lineage>
        <taxon>Eukaryota</taxon>
        <taxon>Fungi</taxon>
        <taxon>Dikarya</taxon>
        <taxon>Ascomycota</taxon>
        <taxon>Pezizomycotina</taxon>
        <taxon>Sordariomycetes</taxon>
        <taxon>Hypocreomycetidae</taxon>
        <taxon>Microascales</taxon>
        <taxon>Ceratocystidaceae</taxon>
        <taxon>Ceratocystis</taxon>
    </lineage>
</organism>
<dbReference type="GO" id="GO:0034246">
    <property type="term" value="F:mitochondrial transcription factor activity"/>
    <property type="evidence" value="ECO:0007669"/>
    <property type="project" value="TreeGrafter"/>
</dbReference>
<dbReference type="Gene3D" id="3.40.50.150">
    <property type="entry name" value="Vaccinia Virus protein VP39"/>
    <property type="match status" value="1"/>
</dbReference>
<evidence type="ECO:0000256" key="3">
    <source>
        <dbReference type="ARBA" id="ARBA00022679"/>
    </source>
</evidence>
<evidence type="ECO:0000256" key="7">
    <source>
        <dbReference type="RuleBase" id="RU362106"/>
    </source>
</evidence>
<feature type="region of interest" description="Disordered" evidence="8">
    <location>
        <begin position="449"/>
        <end position="636"/>
    </location>
</feature>
<evidence type="ECO:0000256" key="4">
    <source>
        <dbReference type="ARBA" id="ARBA00022691"/>
    </source>
</evidence>
<protein>
    <recommendedName>
        <fullName evidence="7">rRNA adenine N(6)-methyltransferase</fullName>
        <ecNumber evidence="7">2.1.1.-</ecNumber>
    </recommendedName>
</protein>
<dbReference type="InterPro" id="IPR001737">
    <property type="entry name" value="KsgA/Erm"/>
</dbReference>